<dbReference type="Gene3D" id="3.40.50.1000">
    <property type="entry name" value="HAD superfamily/HAD-like"/>
    <property type="match status" value="1"/>
</dbReference>
<proteinExistence type="predicted"/>
<protein>
    <submittedName>
        <fullName evidence="2">DUMP phosphatase</fullName>
    </submittedName>
</protein>
<organism evidence="2 3">
    <name type="scientific">Candidatus Brevifilum fermentans</name>
    <dbReference type="NCBI Taxonomy" id="1986204"/>
    <lineage>
        <taxon>Bacteria</taxon>
        <taxon>Bacillati</taxon>
        <taxon>Chloroflexota</taxon>
        <taxon>Anaerolineae</taxon>
        <taxon>Anaerolineales</taxon>
        <taxon>Anaerolineaceae</taxon>
        <taxon>Candidatus Brevifilum</taxon>
    </lineage>
</organism>
<dbReference type="SFLD" id="SFLDG01129">
    <property type="entry name" value="C1.5:_HAD__Beta-PGM__Phosphata"/>
    <property type="match status" value="1"/>
</dbReference>
<dbReference type="GO" id="GO:0016787">
    <property type="term" value="F:hydrolase activity"/>
    <property type="evidence" value="ECO:0007669"/>
    <property type="project" value="UniProtKB-KW"/>
</dbReference>
<evidence type="ECO:0000313" key="3">
    <source>
        <dbReference type="Proteomes" id="UP000195514"/>
    </source>
</evidence>
<name>A0A1Y6K6K8_9CHLR</name>
<dbReference type="KEGG" id="abat:CFX1CAM_2240"/>
<dbReference type="Gene3D" id="1.10.150.240">
    <property type="entry name" value="Putative phosphatase, domain 2"/>
    <property type="match status" value="1"/>
</dbReference>
<gene>
    <name evidence="2" type="ORF">CFX1CAM_2240</name>
</gene>
<accession>A0A1Y6K6K8</accession>
<reference evidence="3" key="1">
    <citation type="submission" date="2017-05" db="EMBL/GenBank/DDBJ databases">
        <authorList>
            <person name="Kirkegaard R."/>
            <person name="Mcilroy J S."/>
        </authorList>
    </citation>
    <scope>NUCLEOTIDE SEQUENCE [LARGE SCALE GENOMIC DNA]</scope>
</reference>
<keyword evidence="1" id="KW-0378">Hydrolase</keyword>
<evidence type="ECO:0000313" key="2">
    <source>
        <dbReference type="EMBL" id="SMX55305.1"/>
    </source>
</evidence>
<dbReference type="SFLD" id="SFLDS00003">
    <property type="entry name" value="Haloacid_Dehalogenase"/>
    <property type="match status" value="1"/>
</dbReference>
<dbReference type="PANTHER" id="PTHR43316:SF8">
    <property type="entry name" value="HAD FAMILY HYDROLASE"/>
    <property type="match status" value="1"/>
</dbReference>
<dbReference type="AlphaFoldDB" id="A0A1Y6K6K8"/>
<dbReference type="RefSeq" id="WP_087863140.1">
    <property type="nucleotide sequence ID" value="NZ_LT859958.1"/>
</dbReference>
<dbReference type="SUPFAM" id="SSF56784">
    <property type="entry name" value="HAD-like"/>
    <property type="match status" value="1"/>
</dbReference>
<sequence>MNIEMIGFDADDTLWYTEVHYLKAQEDLKQILSPWGKADQVSEVIDQMILSNLSDYGYGIKAFILSLIEAAIHVSQGELPAHQVLQILSIGKRMLAEEIVLKPHVQQTLQRLVASYPLMIITKGDLLDQITKVKRSGIGDYFSSIEVVNEKSVETYASIFEKHHINPKNFLMIGNTIRSDIHPVLTLGCRAIHIPAESTWEHENIPSFDTTHDGYYVLEHMGQLLDLIARLDGTP</sequence>
<dbReference type="Pfam" id="PF00702">
    <property type="entry name" value="Hydrolase"/>
    <property type="match status" value="1"/>
</dbReference>
<keyword evidence="3" id="KW-1185">Reference proteome</keyword>
<dbReference type="PANTHER" id="PTHR43316">
    <property type="entry name" value="HYDROLASE, HALOACID DELAHOGENASE-RELATED"/>
    <property type="match status" value="1"/>
</dbReference>
<dbReference type="EMBL" id="LT859958">
    <property type="protein sequence ID" value="SMX55305.1"/>
    <property type="molecule type" value="Genomic_DNA"/>
</dbReference>
<dbReference type="OrthoDB" id="6101375at2"/>
<dbReference type="InterPro" id="IPR023214">
    <property type="entry name" value="HAD_sf"/>
</dbReference>
<dbReference type="InterPro" id="IPR051540">
    <property type="entry name" value="S-2-haloacid_dehalogenase"/>
</dbReference>
<dbReference type="InterPro" id="IPR036412">
    <property type="entry name" value="HAD-like_sf"/>
</dbReference>
<dbReference type="InterPro" id="IPR023198">
    <property type="entry name" value="PGP-like_dom2"/>
</dbReference>
<evidence type="ECO:0000256" key="1">
    <source>
        <dbReference type="ARBA" id="ARBA00022801"/>
    </source>
</evidence>
<dbReference type="Proteomes" id="UP000195514">
    <property type="component" value="Chromosome I"/>
</dbReference>